<gene>
    <name evidence="2" type="ORF">C7477_107165</name>
</gene>
<comment type="caution">
    <text evidence="2">The sequence shown here is derived from an EMBL/GenBank/DDBJ whole genome shotgun (WGS) entry which is preliminary data.</text>
</comment>
<dbReference type="OrthoDB" id="8454704at2"/>
<feature type="transmembrane region" description="Helical" evidence="1">
    <location>
        <begin position="74"/>
        <end position="95"/>
    </location>
</feature>
<feature type="transmembrane region" description="Helical" evidence="1">
    <location>
        <begin position="170"/>
        <end position="198"/>
    </location>
</feature>
<feature type="transmembrane region" description="Helical" evidence="1">
    <location>
        <begin position="12"/>
        <end position="36"/>
    </location>
</feature>
<dbReference type="RefSeq" id="WP_110750962.1">
    <property type="nucleotide sequence ID" value="NZ_QJTF01000007.1"/>
</dbReference>
<dbReference type="Proteomes" id="UP000247454">
    <property type="component" value="Unassembled WGS sequence"/>
</dbReference>
<evidence type="ECO:0000313" key="3">
    <source>
        <dbReference type="Proteomes" id="UP000247454"/>
    </source>
</evidence>
<keyword evidence="1" id="KW-0812">Transmembrane</keyword>
<dbReference type="EMBL" id="QJTF01000007">
    <property type="protein sequence ID" value="PYE88522.1"/>
    <property type="molecule type" value="Genomic_DNA"/>
</dbReference>
<protein>
    <submittedName>
        <fullName evidence="2">Uncharacterized protein</fullName>
    </submittedName>
</protein>
<evidence type="ECO:0000256" key="1">
    <source>
        <dbReference type="SAM" id="Phobius"/>
    </source>
</evidence>
<feature type="transmembrane region" description="Helical" evidence="1">
    <location>
        <begin position="219"/>
        <end position="238"/>
    </location>
</feature>
<reference evidence="2 3" key="1">
    <citation type="submission" date="2018-06" db="EMBL/GenBank/DDBJ databases">
        <title>Genomic Encyclopedia of Type Strains, Phase III (KMG-III): the genomes of soil and plant-associated and newly described type strains.</title>
        <authorList>
            <person name="Whitman W."/>
        </authorList>
    </citation>
    <scope>NUCLEOTIDE SEQUENCE [LARGE SCALE GENOMIC DNA]</scope>
    <source>
        <strain evidence="2 3">ORS 1419</strain>
    </source>
</reference>
<evidence type="ECO:0000313" key="2">
    <source>
        <dbReference type="EMBL" id="PYE88522.1"/>
    </source>
</evidence>
<feature type="transmembrane region" description="Helical" evidence="1">
    <location>
        <begin position="276"/>
        <end position="301"/>
    </location>
</feature>
<name>A0A318T3F5_9HYPH</name>
<keyword evidence="1" id="KW-0472">Membrane</keyword>
<feature type="transmembrane region" description="Helical" evidence="1">
    <location>
        <begin position="116"/>
        <end position="137"/>
    </location>
</feature>
<proteinExistence type="predicted"/>
<sequence length="323" mass="33337">MKFDVTSAGVGILAGLAAALLSAGAIVQSGVAMFLYFLTPLPIFIAALGWGTMAGIIAAVAATAAIAIVAPMAALLVALTSIIPAATGAYFAGLARPASEMGGPKDAIVWYPLPDIVLRLALMVGGGLIIIGIIIGFGETLAREFADAIMTGLSHANPNFKPSPEMRDNLAAIMVVALPAIQAASCLIALVGNFYLALRVTALSRRLRRPRDDWPATLRMPRLGLLAFAFSLALAFLGGGIGHAAAAIAGALGAGFLLAGFASLHFRTRGAPWRPVALSLAYIAVALFAFVLFFFLIAGLFDTSRNAPMSKASPETPPTDKPH</sequence>
<keyword evidence="1" id="KW-1133">Transmembrane helix</keyword>
<accession>A0A318T3F5</accession>
<dbReference type="AlphaFoldDB" id="A0A318T3F5"/>
<keyword evidence="3" id="KW-1185">Reference proteome</keyword>
<organism evidence="2 3">
    <name type="scientific">Phyllobacterium leguminum</name>
    <dbReference type="NCBI Taxonomy" id="314237"/>
    <lineage>
        <taxon>Bacteria</taxon>
        <taxon>Pseudomonadati</taxon>
        <taxon>Pseudomonadota</taxon>
        <taxon>Alphaproteobacteria</taxon>
        <taxon>Hyphomicrobiales</taxon>
        <taxon>Phyllobacteriaceae</taxon>
        <taxon>Phyllobacterium</taxon>
    </lineage>
</organism>
<feature type="transmembrane region" description="Helical" evidence="1">
    <location>
        <begin position="43"/>
        <end position="68"/>
    </location>
</feature>
<feature type="transmembrane region" description="Helical" evidence="1">
    <location>
        <begin position="244"/>
        <end position="264"/>
    </location>
</feature>